<organism evidence="13 14">
    <name type="scientific">Buddleja alternifolia</name>
    <dbReference type="NCBI Taxonomy" id="168488"/>
    <lineage>
        <taxon>Eukaryota</taxon>
        <taxon>Viridiplantae</taxon>
        <taxon>Streptophyta</taxon>
        <taxon>Embryophyta</taxon>
        <taxon>Tracheophyta</taxon>
        <taxon>Spermatophyta</taxon>
        <taxon>Magnoliopsida</taxon>
        <taxon>eudicotyledons</taxon>
        <taxon>Gunneridae</taxon>
        <taxon>Pentapetalae</taxon>
        <taxon>asterids</taxon>
        <taxon>lamiids</taxon>
        <taxon>Lamiales</taxon>
        <taxon>Scrophulariaceae</taxon>
        <taxon>Buddlejeae</taxon>
        <taxon>Buddleja</taxon>
    </lineage>
</organism>
<comment type="similarity">
    <text evidence="4">Belongs to the sugar phosphate cyclases superfamily. Dehydroquinate synthase family.</text>
</comment>
<dbReference type="FunFam" id="3.40.50.1970:FF:000001">
    <property type="entry name" value="3-dehydroquinate synthase"/>
    <property type="match status" value="1"/>
</dbReference>
<comment type="cofactor">
    <cofactor evidence="2">
        <name>NAD(+)</name>
        <dbReference type="ChEBI" id="CHEBI:57540"/>
    </cofactor>
</comment>
<protein>
    <recommendedName>
        <fullName evidence="5">3-dehydroquinate synthase</fullName>
        <ecNumber evidence="5">4.2.3.4</ecNumber>
    </recommendedName>
</protein>
<comment type="caution">
    <text evidence="13">The sequence shown here is derived from an EMBL/GenBank/DDBJ whole genome shotgun (WGS) entry which is preliminary data.</text>
</comment>
<evidence type="ECO:0000256" key="5">
    <source>
        <dbReference type="ARBA" id="ARBA00013031"/>
    </source>
</evidence>
<keyword evidence="14" id="KW-1185">Reference proteome</keyword>
<dbReference type="InterPro" id="IPR016037">
    <property type="entry name" value="DHQ_synth_AroB"/>
</dbReference>
<dbReference type="GO" id="GO:0046872">
    <property type="term" value="F:metal ion binding"/>
    <property type="evidence" value="ECO:0007669"/>
    <property type="project" value="UniProtKB-KW"/>
</dbReference>
<evidence type="ECO:0000259" key="11">
    <source>
        <dbReference type="Pfam" id="PF01761"/>
    </source>
</evidence>
<dbReference type="PANTHER" id="PTHR43622:SF7">
    <property type="entry name" value="3-DEHYDROQUINATE SYNTHASE, CHLOROPLASTIC"/>
    <property type="match status" value="1"/>
</dbReference>
<dbReference type="GO" id="GO:0003856">
    <property type="term" value="F:3-dehydroquinate synthase activity"/>
    <property type="evidence" value="ECO:0007669"/>
    <property type="project" value="UniProtKB-EC"/>
</dbReference>
<keyword evidence="10" id="KW-0456">Lyase</keyword>
<dbReference type="PANTHER" id="PTHR43622">
    <property type="entry name" value="3-DEHYDROQUINATE SYNTHASE"/>
    <property type="match status" value="1"/>
</dbReference>
<evidence type="ECO:0000256" key="8">
    <source>
        <dbReference type="ARBA" id="ARBA00023027"/>
    </source>
</evidence>
<evidence type="ECO:0000313" key="13">
    <source>
        <dbReference type="EMBL" id="KAG8375283.1"/>
    </source>
</evidence>
<dbReference type="GO" id="GO:0008652">
    <property type="term" value="P:amino acid biosynthetic process"/>
    <property type="evidence" value="ECO:0007669"/>
    <property type="project" value="UniProtKB-KW"/>
</dbReference>
<dbReference type="Pfam" id="PF01761">
    <property type="entry name" value="DHQ_synthase"/>
    <property type="match status" value="1"/>
</dbReference>
<comment type="catalytic activity">
    <reaction evidence="1">
        <text>7-phospho-2-dehydro-3-deoxy-D-arabino-heptonate = 3-dehydroquinate + phosphate</text>
        <dbReference type="Rhea" id="RHEA:21968"/>
        <dbReference type="ChEBI" id="CHEBI:32364"/>
        <dbReference type="ChEBI" id="CHEBI:43474"/>
        <dbReference type="ChEBI" id="CHEBI:58394"/>
        <dbReference type="EC" id="4.2.3.4"/>
    </reaction>
</comment>
<dbReference type="EC" id="4.2.3.4" evidence="5"/>
<dbReference type="EMBL" id="WHWC01000010">
    <property type="protein sequence ID" value="KAG8375283.1"/>
    <property type="molecule type" value="Genomic_DNA"/>
</dbReference>
<evidence type="ECO:0000313" key="14">
    <source>
        <dbReference type="Proteomes" id="UP000826271"/>
    </source>
</evidence>
<dbReference type="AlphaFoldDB" id="A0AAV6WY67"/>
<evidence type="ECO:0000256" key="4">
    <source>
        <dbReference type="ARBA" id="ARBA00005412"/>
    </source>
</evidence>
<dbReference type="InterPro" id="IPR056179">
    <property type="entry name" value="DHQS_C"/>
</dbReference>
<dbReference type="GO" id="GO:0005737">
    <property type="term" value="C:cytoplasm"/>
    <property type="evidence" value="ECO:0007669"/>
    <property type="project" value="InterPro"/>
</dbReference>
<accession>A0AAV6WY67</accession>
<evidence type="ECO:0000256" key="1">
    <source>
        <dbReference type="ARBA" id="ARBA00001393"/>
    </source>
</evidence>
<keyword evidence="7" id="KW-0479">Metal-binding</keyword>
<name>A0AAV6WY67_9LAMI</name>
<comment type="pathway">
    <text evidence="3">Metabolic intermediate biosynthesis; chorismate biosynthesis; chorismate from D-erythrose 4-phosphate and phosphoenolpyruvate: step 2/7.</text>
</comment>
<sequence length="339" mass="36814">MKSSLICVAGTEEIITVNVDLGCRSYPVYVGSGLLNRPELLSRHVHGKQALVVTNTTIAPLFLDKAIKALQQENTEMTLETVILPDGEQFKNMESVIKVFDAAIEAGMDRRCTFVAVGGGVVGDICGYAASSYMRGVNFIQIPTTFMSQVDSSVGGKTGINYRVGKNLIGAIYQPKCVLVDTNTLNYLPNRELASGIAEAIKCGLVKDGKYFEWLENNIQALLARDPIAIAYAIKRSCEIKAGIVTLDEKENGIRAILNFGHTFGHAIETSCGYGNLLHGEAVAVGMSFVFWVEVVLLIVPDLTIFITATGDTIEANEELQEGEELLERANLEEGEEQV</sequence>
<dbReference type="NCBIfam" id="TIGR01357">
    <property type="entry name" value="aroB"/>
    <property type="match status" value="1"/>
</dbReference>
<evidence type="ECO:0000256" key="6">
    <source>
        <dbReference type="ARBA" id="ARBA00022605"/>
    </source>
</evidence>
<dbReference type="Pfam" id="PF24621">
    <property type="entry name" value="DHQS_C"/>
    <property type="match status" value="1"/>
</dbReference>
<feature type="domain" description="3-dehydroquinate synthase C-terminal" evidence="12">
    <location>
        <begin position="196"/>
        <end position="290"/>
    </location>
</feature>
<evidence type="ECO:0000256" key="2">
    <source>
        <dbReference type="ARBA" id="ARBA00001911"/>
    </source>
</evidence>
<dbReference type="Gene3D" id="1.20.1090.10">
    <property type="entry name" value="Dehydroquinate synthase-like - alpha domain"/>
    <property type="match status" value="1"/>
</dbReference>
<reference evidence="13" key="1">
    <citation type="submission" date="2019-10" db="EMBL/GenBank/DDBJ databases">
        <authorList>
            <person name="Zhang R."/>
            <person name="Pan Y."/>
            <person name="Wang J."/>
            <person name="Ma R."/>
            <person name="Yu S."/>
        </authorList>
    </citation>
    <scope>NUCLEOTIDE SEQUENCE</scope>
    <source>
        <strain evidence="13">LA-IB0</strain>
        <tissue evidence="13">Leaf</tissue>
    </source>
</reference>
<dbReference type="CDD" id="cd08195">
    <property type="entry name" value="DHQS"/>
    <property type="match status" value="1"/>
</dbReference>
<dbReference type="Proteomes" id="UP000826271">
    <property type="component" value="Unassembled WGS sequence"/>
</dbReference>
<keyword evidence="8" id="KW-0520">NAD</keyword>
<proteinExistence type="inferred from homology"/>
<dbReference type="GO" id="GO:0009073">
    <property type="term" value="P:aromatic amino acid family biosynthetic process"/>
    <property type="evidence" value="ECO:0007669"/>
    <property type="project" value="UniProtKB-KW"/>
</dbReference>
<evidence type="ECO:0000256" key="3">
    <source>
        <dbReference type="ARBA" id="ARBA00004661"/>
    </source>
</evidence>
<dbReference type="Gene3D" id="3.40.50.1970">
    <property type="match status" value="1"/>
</dbReference>
<evidence type="ECO:0000256" key="10">
    <source>
        <dbReference type="ARBA" id="ARBA00023239"/>
    </source>
</evidence>
<feature type="domain" description="3-dehydroquinate synthase N-terminal" evidence="11">
    <location>
        <begin position="82"/>
        <end position="194"/>
    </location>
</feature>
<dbReference type="SUPFAM" id="SSF56796">
    <property type="entry name" value="Dehydroquinate synthase-like"/>
    <property type="match status" value="1"/>
</dbReference>
<dbReference type="InterPro" id="IPR050071">
    <property type="entry name" value="Dehydroquinate_synthase"/>
</dbReference>
<evidence type="ECO:0000256" key="9">
    <source>
        <dbReference type="ARBA" id="ARBA00023141"/>
    </source>
</evidence>
<dbReference type="InterPro" id="IPR030960">
    <property type="entry name" value="DHQS/DOIS_N"/>
</dbReference>
<evidence type="ECO:0000256" key="7">
    <source>
        <dbReference type="ARBA" id="ARBA00022723"/>
    </source>
</evidence>
<gene>
    <name evidence="13" type="ORF">BUALT_Bualt10G0084300</name>
</gene>
<keyword evidence="9" id="KW-0057">Aromatic amino acid biosynthesis</keyword>
<evidence type="ECO:0000259" key="12">
    <source>
        <dbReference type="Pfam" id="PF24621"/>
    </source>
</evidence>
<keyword evidence="6" id="KW-0028">Amino-acid biosynthesis</keyword>